<evidence type="ECO:0000256" key="2">
    <source>
        <dbReference type="SAM" id="MobiDB-lite"/>
    </source>
</evidence>
<sequence>MYDDTEEEEEVGVGANDFSFTKRKKELQSLYHDFHSALAKMQEMPDFTVEDEEYSPTSSPNRKSRKDSYIQRNYELRTLIRELQSLKNESLEIKETLQSVKGKTKRTVAPIIEKVNALINILSSHIGRAEALLTSLKQ</sequence>
<keyword evidence="4" id="KW-1185">Reference proteome</keyword>
<dbReference type="AlphaFoldDB" id="A0A1J4JPM3"/>
<proteinExistence type="predicted"/>
<feature type="coiled-coil region" evidence="1">
    <location>
        <begin position="76"/>
        <end position="103"/>
    </location>
</feature>
<evidence type="ECO:0000313" key="3">
    <source>
        <dbReference type="EMBL" id="OHT00690.1"/>
    </source>
</evidence>
<dbReference type="VEuPathDB" id="TrichDB:TRFO_32553"/>
<evidence type="ECO:0000313" key="4">
    <source>
        <dbReference type="Proteomes" id="UP000179807"/>
    </source>
</evidence>
<keyword evidence="1" id="KW-0175">Coiled coil</keyword>
<dbReference type="GeneID" id="94843259"/>
<dbReference type="Proteomes" id="UP000179807">
    <property type="component" value="Unassembled WGS sequence"/>
</dbReference>
<accession>A0A1J4JPM3</accession>
<organism evidence="3 4">
    <name type="scientific">Tritrichomonas foetus</name>
    <dbReference type="NCBI Taxonomy" id="1144522"/>
    <lineage>
        <taxon>Eukaryota</taxon>
        <taxon>Metamonada</taxon>
        <taxon>Parabasalia</taxon>
        <taxon>Tritrichomonadida</taxon>
        <taxon>Tritrichomonadidae</taxon>
        <taxon>Tritrichomonas</taxon>
    </lineage>
</organism>
<gene>
    <name evidence="3" type="ORF">TRFO_32553</name>
</gene>
<feature type="region of interest" description="Disordered" evidence="2">
    <location>
        <begin position="47"/>
        <end position="68"/>
    </location>
</feature>
<comment type="caution">
    <text evidence="3">The sequence shown here is derived from an EMBL/GenBank/DDBJ whole genome shotgun (WGS) entry which is preliminary data.</text>
</comment>
<evidence type="ECO:0000256" key="1">
    <source>
        <dbReference type="SAM" id="Coils"/>
    </source>
</evidence>
<name>A0A1J4JPM3_9EUKA</name>
<dbReference type="RefSeq" id="XP_068353826.1">
    <property type="nucleotide sequence ID" value="XM_068508555.1"/>
</dbReference>
<reference evidence="3" key="1">
    <citation type="submission" date="2016-10" db="EMBL/GenBank/DDBJ databases">
        <authorList>
            <person name="Benchimol M."/>
            <person name="Almeida L.G."/>
            <person name="Vasconcelos A.T."/>
            <person name="Perreira-Neves A."/>
            <person name="Rosa I.A."/>
            <person name="Tasca T."/>
            <person name="Bogo M.R."/>
            <person name="de Souza W."/>
        </authorList>
    </citation>
    <scope>NUCLEOTIDE SEQUENCE [LARGE SCALE GENOMIC DNA]</scope>
    <source>
        <strain evidence="3">K</strain>
    </source>
</reference>
<dbReference type="EMBL" id="MLAK01000943">
    <property type="protein sequence ID" value="OHT00690.1"/>
    <property type="molecule type" value="Genomic_DNA"/>
</dbReference>
<protein>
    <submittedName>
        <fullName evidence="3">Uncharacterized protein</fullName>
    </submittedName>
</protein>